<dbReference type="Proteomes" id="UP001064879">
    <property type="component" value="Chromosome"/>
</dbReference>
<sequence length="196" mass="21328">MPEIVPPAAAPGELEFVRAFVNTRDIDLGTDRLADPAGWSEWAHEQGIDRRAGSGRLGEDGEADHVTEADLRRARELREILRCGLLANHSKAGTPDTVIDALTEAARRTTQVVITDRGAELVTAGTGIDAAIGRVVSAATAALGDGTWARLKACEYDSCQWAFFDHSRSRTGRWCSMELCGNRAKQARWRAKQANQ</sequence>
<dbReference type="InterPro" id="IPR021005">
    <property type="entry name" value="Znf_CGNR"/>
</dbReference>
<dbReference type="SUPFAM" id="SSF160904">
    <property type="entry name" value="Jann2411-like"/>
    <property type="match status" value="1"/>
</dbReference>
<evidence type="ECO:0000313" key="4">
    <source>
        <dbReference type="Proteomes" id="UP001064879"/>
    </source>
</evidence>
<protein>
    <submittedName>
        <fullName evidence="3">CGNR zinc finger domain-containing protein</fullName>
    </submittedName>
</protein>
<gene>
    <name evidence="3" type="ORF">L1F31_02880</name>
</gene>
<evidence type="ECO:0000259" key="2">
    <source>
        <dbReference type="Pfam" id="PF11706"/>
    </source>
</evidence>
<proteinExistence type="predicted"/>
<accession>A0ABY5SPZ3</accession>
<dbReference type="Gene3D" id="1.10.3300.10">
    <property type="entry name" value="Jann2411-like domain"/>
    <property type="match status" value="1"/>
</dbReference>
<dbReference type="Pfam" id="PF11706">
    <property type="entry name" value="zf-CGNR"/>
    <property type="match status" value="1"/>
</dbReference>
<feature type="region of interest" description="Disordered" evidence="1">
    <location>
        <begin position="44"/>
        <end position="64"/>
    </location>
</feature>
<dbReference type="InterPro" id="IPR023286">
    <property type="entry name" value="ABATE_dom_sf"/>
</dbReference>
<name>A0ABY5SPZ3_9MICO</name>
<dbReference type="InterPro" id="IPR010852">
    <property type="entry name" value="ABATE"/>
</dbReference>
<dbReference type="Pfam" id="PF07336">
    <property type="entry name" value="ABATE"/>
    <property type="match status" value="1"/>
</dbReference>
<keyword evidence="4" id="KW-1185">Reference proteome</keyword>
<organism evidence="3 4">
    <name type="scientific">Brevibacterium spongiae</name>
    <dbReference type="NCBI Taxonomy" id="2909672"/>
    <lineage>
        <taxon>Bacteria</taxon>
        <taxon>Bacillati</taxon>
        <taxon>Actinomycetota</taxon>
        <taxon>Actinomycetes</taxon>
        <taxon>Micrococcales</taxon>
        <taxon>Brevibacteriaceae</taxon>
        <taxon>Brevibacterium</taxon>
    </lineage>
</organism>
<dbReference type="PANTHER" id="PTHR35525">
    <property type="entry name" value="BLL6575 PROTEIN"/>
    <property type="match status" value="1"/>
</dbReference>
<evidence type="ECO:0000313" key="3">
    <source>
        <dbReference type="EMBL" id="UVI36630.1"/>
    </source>
</evidence>
<dbReference type="RefSeq" id="WP_265419196.1">
    <property type="nucleotide sequence ID" value="NZ_CP093443.1"/>
</dbReference>
<dbReference type="PANTHER" id="PTHR35525:SF3">
    <property type="entry name" value="BLL6575 PROTEIN"/>
    <property type="match status" value="1"/>
</dbReference>
<feature type="domain" description="Zinc finger CGNR" evidence="2">
    <location>
        <begin position="150"/>
        <end position="193"/>
    </location>
</feature>
<dbReference type="EMBL" id="CP093443">
    <property type="protein sequence ID" value="UVI36630.1"/>
    <property type="molecule type" value="Genomic_DNA"/>
</dbReference>
<reference evidence="3" key="1">
    <citation type="submission" date="2022-03" db="EMBL/GenBank/DDBJ databases">
        <title>Brevibacterium spongiae sp. nov., isolated from marine sponge.</title>
        <authorList>
            <person name="Li Z."/>
            <person name="Zhang M."/>
        </authorList>
    </citation>
    <scope>NUCLEOTIDE SEQUENCE</scope>
    <source>
        <strain evidence="3">WHS-Z9</strain>
    </source>
</reference>
<evidence type="ECO:0000256" key="1">
    <source>
        <dbReference type="SAM" id="MobiDB-lite"/>
    </source>
</evidence>